<evidence type="ECO:0000313" key="2">
    <source>
        <dbReference type="EMBL" id="MDQ0342766.1"/>
    </source>
</evidence>
<dbReference type="RefSeq" id="WP_244680702.1">
    <property type="nucleotide sequence ID" value="NZ_JALIRM010000002.1"/>
</dbReference>
<dbReference type="EMBL" id="JAUSUO010000002">
    <property type="protein sequence ID" value="MDQ0342766.1"/>
    <property type="molecule type" value="Genomic_DNA"/>
</dbReference>
<dbReference type="SUPFAM" id="SSF52317">
    <property type="entry name" value="Class I glutamine amidotransferase-like"/>
    <property type="match status" value="1"/>
</dbReference>
<evidence type="ECO:0000259" key="1">
    <source>
        <dbReference type="Pfam" id="PF01965"/>
    </source>
</evidence>
<evidence type="ECO:0000313" key="3">
    <source>
        <dbReference type="Proteomes" id="UP001232343"/>
    </source>
</evidence>
<gene>
    <name evidence="2" type="ORF">J2S14_001578</name>
</gene>
<keyword evidence="2" id="KW-0645">Protease</keyword>
<keyword evidence="3" id="KW-1185">Reference proteome</keyword>
<dbReference type="InterPro" id="IPR002818">
    <property type="entry name" value="DJ-1/PfpI"/>
</dbReference>
<comment type="caution">
    <text evidence="2">The sequence shown here is derived from an EMBL/GenBank/DDBJ whole genome shotgun (WGS) entry which is preliminary data.</text>
</comment>
<dbReference type="InterPro" id="IPR029062">
    <property type="entry name" value="Class_I_gatase-like"/>
</dbReference>
<protein>
    <submittedName>
        <fullName evidence="2">Intracellular protease/amidase</fullName>
    </submittedName>
</protein>
<dbReference type="PANTHER" id="PTHR48094:SF12">
    <property type="entry name" value="PARKINSON DISEASE PROTEIN 7 HOMOLOG"/>
    <property type="match status" value="1"/>
</dbReference>
<keyword evidence="2" id="KW-0378">Hydrolase</keyword>
<dbReference type="Proteomes" id="UP001232343">
    <property type="component" value="Unassembled WGS sequence"/>
</dbReference>
<accession>A0ABU0D2Y7</accession>
<organism evidence="2 3">
    <name type="scientific">Lederbergia wuyishanensis</name>
    <dbReference type="NCBI Taxonomy" id="1347903"/>
    <lineage>
        <taxon>Bacteria</taxon>
        <taxon>Bacillati</taxon>
        <taxon>Bacillota</taxon>
        <taxon>Bacilli</taxon>
        <taxon>Bacillales</taxon>
        <taxon>Bacillaceae</taxon>
        <taxon>Lederbergia</taxon>
    </lineage>
</organism>
<dbReference type="PANTHER" id="PTHR48094">
    <property type="entry name" value="PROTEIN/NUCLEIC ACID DEGLYCASE DJ-1-RELATED"/>
    <property type="match status" value="1"/>
</dbReference>
<proteinExistence type="predicted"/>
<dbReference type="Gene3D" id="3.40.50.880">
    <property type="match status" value="1"/>
</dbReference>
<name>A0ABU0D2Y7_9BACI</name>
<reference evidence="2 3" key="1">
    <citation type="submission" date="2023-07" db="EMBL/GenBank/DDBJ databases">
        <title>Genomic Encyclopedia of Type Strains, Phase IV (KMG-IV): sequencing the most valuable type-strain genomes for metagenomic binning, comparative biology and taxonomic classification.</title>
        <authorList>
            <person name="Goeker M."/>
        </authorList>
    </citation>
    <scope>NUCLEOTIDE SEQUENCE [LARGE SCALE GENOMIC DNA]</scope>
    <source>
        <strain evidence="2 3">DSM 27848</strain>
    </source>
</reference>
<dbReference type="GO" id="GO:0006508">
    <property type="term" value="P:proteolysis"/>
    <property type="evidence" value="ECO:0007669"/>
    <property type="project" value="UniProtKB-KW"/>
</dbReference>
<dbReference type="InterPro" id="IPR050325">
    <property type="entry name" value="Prot/Nucl_acid_deglycase"/>
</dbReference>
<dbReference type="Pfam" id="PF01965">
    <property type="entry name" value="DJ-1_PfpI"/>
    <property type="match status" value="1"/>
</dbReference>
<feature type="domain" description="DJ-1/PfpI" evidence="1">
    <location>
        <begin position="4"/>
        <end position="167"/>
    </location>
</feature>
<dbReference type="GO" id="GO:0008233">
    <property type="term" value="F:peptidase activity"/>
    <property type="evidence" value="ECO:0007669"/>
    <property type="project" value="UniProtKB-KW"/>
</dbReference>
<sequence>MTRRKALLFVFEGYCEFEIAVAISMLRSSLDLFTFGLEKKAIKSEAGLTTLPDLIVDEITVDEYDFLIIPGGDLRPIAEFESNQLYEVTKQFVEAGKVTAAICSGVYVLAKAGVLTESPYTVTWAKEQRSFLGCFEEDNYCYAPTVKHKNILTAQGHAFVSFGIELSKMVRDVSQETLDFYSGKRNKMMELG</sequence>